<dbReference type="SUPFAM" id="SSF51445">
    <property type="entry name" value="(Trans)glycosidases"/>
    <property type="match status" value="1"/>
</dbReference>
<dbReference type="Pfam" id="PF02065">
    <property type="entry name" value="Melibiase"/>
    <property type="match status" value="1"/>
</dbReference>
<dbReference type="InterPro" id="IPR013785">
    <property type="entry name" value="Aldolase_TIM"/>
</dbReference>
<proteinExistence type="predicted"/>
<dbReference type="Proteomes" id="UP000216312">
    <property type="component" value="Unassembled WGS sequence"/>
</dbReference>
<evidence type="ECO:0008006" key="5">
    <source>
        <dbReference type="Google" id="ProtNLM"/>
    </source>
</evidence>
<dbReference type="InterPro" id="IPR050985">
    <property type="entry name" value="Alpha-glycosidase_related"/>
</dbReference>
<evidence type="ECO:0000313" key="3">
    <source>
        <dbReference type="EMBL" id="OYV02638.1"/>
    </source>
</evidence>
<dbReference type="InterPro" id="IPR017853">
    <property type="entry name" value="GH"/>
</dbReference>
<evidence type="ECO:0000313" key="4">
    <source>
        <dbReference type="Proteomes" id="UP000216312"/>
    </source>
</evidence>
<dbReference type="Gene3D" id="3.20.20.70">
    <property type="entry name" value="Aldolase class I"/>
    <property type="match status" value="1"/>
</dbReference>
<accession>A0A257LSH8</accession>
<evidence type="ECO:0000256" key="1">
    <source>
        <dbReference type="ARBA" id="ARBA00022801"/>
    </source>
</evidence>
<dbReference type="AlphaFoldDB" id="A0A257LSH8"/>
<keyword evidence="2" id="KW-0326">Glycosidase</keyword>
<dbReference type="PANTHER" id="PTHR43053">
    <property type="entry name" value="GLYCOSIDASE FAMILY 31"/>
    <property type="match status" value="1"/>
</dbReference>
<sequence length="379" mass="44309">MVKFEYRDPTEVTFYVGDEPAHWQAVVDDYRGYVRVTPMSAPAAAYEPTFCSWYGIHHQVNQRWSLDAMKLMHELGVSTYIIDDGWFFPEKGEWGSYVKTGDWRVVHEKFHNLNAMVADMHAMGCRVLLWIAPFMVGKESNTYKSMAKYLCGPENRQVRWLTTNDEHALNHVVDTCARLINDYGMDGLKLDFIDSLPYGEANGLGTFYERLKSMFPDKVFELRQMYANIFASQYGMIFRGIDTPLDYWSNLSNMILLRTFTPEPPLHMDYLYWHYDEHEVNVARHMMVPTHKAIIRKWLDFYNEHRDTLLNKGFRVQKLNIVVGDQSKQIVGYFQPDIVEVEGAELYVLNGSESETVILKREGKHELHRVPIGEYKVVR</sequence>
<organism evidence="3 4">
    <name type="scientific">candidate division WOR-3 bacterium 4484_18</name>
    <dbReference type="NCBI Taxonomy" id="2020626"/>
    <lineage>
        <taxon>Bacteria</taxon>
        <taxon>Bacteria division WOR-3</taxon>
    </lineage>
</organism>
<name>A0A257LSH8_UNCW3</name>
<dbReference type="GO" id="GO:0004557">
    <property type="term" value="F:alpha-galactosidase activity"/>
    <property type="evidence" value="ECO:0007669"/>
    <property type="project" value="TreeGrafter"/>
</dbReference>
<keyword evidence="1" id="KW-0378">Hydrolase</keyword>
<evidence type="ECO:0000256" key="2">
    <source>
        <dbReference type="ARBA" id="ARBA00023295"/>
    </source>
</evidence>
<comment type="caution">
    <text evidence="3">The sequence shown here is derived from an EMBL/GenBank/DDBJ whole genome shotgun (WGS) entry which is preliminary data.</text>
</comment>
<gene>
    <name evidence="3" type="ORF">CGW93_04480</name>
</gene>
<dbReference type="PANTHER" id="PTHR43053:SF3">
    <property type="entry name" value="ALPHA-GALACTOSIDASE C-RELATED"/>
    <property type="match status" value="1"/>
</dbReference>
<reference evidence="4" key="1">
    <citation type="submission" date="2017-07" db="EMBL/GenBank/DDBJ databases">
        <title>Novel pathways for hydrocarbon cycling and metabolic interdependencies in hydrothermal sediment communities.</title>
        <authorList>
            <person name="Dombrowski N."/>
            <person name="Seitz K."/>
            <person name="Teske A."/>
            <person name="Baker B."/>
        </authorList>
    </citation>
    <scope>NUCLEOTIDE SEQUENCE [LARGE SCALE GENOMIC DNA]</scope>
</reference>
<protein>
    <recommendedName>
        <fullName evidence="5">Alpha-galactosidase</fullName>
    </recommendedName>
</protein>
<dbReference type="EMBL" id="NMUJ01000066">
    <property type="protein sequence ID" value="OYV02638.1"/>
    <property type="molecule type" value="Genomic_DNA"/>
</dbReference>